<name>A0A6L2ZVR2_9LACT</name>
<dbReference type="GO" id="GO:0016052">
    <property type="term" value="P:carbohydrate catabolic process"/>
    <property type="evidence" value="ECO:0007669"/>
    <property type="project" value="TreeGrafter"/>
</dbReference>
<organism evidence="5 6">
    <name type="scientific">Lactococcus garvieae</name>
    <dbReference type="NCBI Taxonomy" id="1363"/>
    <lineage>
        <taxon>Bacteria</taxon>
        <taxon>Bacillati</taxon>
        <taxon>Bacillota</taxon>
        <taxon>Bacilli</taxon>
        <taxon>Lactobacillales</taxon>
        <taxon>Streptococcaceae</taxon>
        <taxon>Lactococcus</taxon>
    </lineage>
</organism>
<reference evidence="5 6" key="1">
    <citation type="submission" date="2020-06" db="EMBL/GenBank/DDBJ databases">
        <title>Draft genome sequence of Lactic acid bacteria from Okinawan-style tofu.</title>
        <authorList>
            <person name="Takara I."/>
            <person name="Ikematsu S."/>
        </authorList>
    </citation>
    <scope>NUCLEOTIDE SEQUENCE [LARGE SCALE GENOMIC DNA]</scope>
    <source>
        <strain evidence="6">lg38</strain>
    </source>
</reference>
<protein>
    <submittedName>
        <fullName evidence="5">Beta-glucosidase</fullName>
    </submittedName>
</protein>
<evidence type="ECO:0000256" key="3">
    <source>
        <dbReference type="ARBA" id="ARBA00023295"/>
    </source>
</evidence>
<gene>
    <name evidence="5" type="ORF">ikelab_07790</name>
</gene>
<dbReference type="FunFam" id="3.20.20.80:FF:000004">
    <property type="entry name" value="Beta-glucosidase 6-phospho-beta-glucosidase"/>
    <property type="match status" value="1"/>
</dbReference>
<comment type="caution">
    <text evidence="5">The sequence shown here is derived from an EMBL/GenBank/DDBJ whole genome shotgun (WGS) entry which is preliminary data.</text>
</comment>
<keyword evidence="2" id="KW-0378">Hydrolase</keyword>
<dbReference type="AlphaFoldDB" id="A0A6L2ZVR2"/>
<proteinExistence type="inferred from homology"/>
<dbReference type="Pfam" id="PF00232">
    <property type="entry name" value="Glyco_hydro_1"/>
    <property type="match status" value="1"/>
</dbReference>
<comment type="similarity">
    <text evidence="1 4">Belongs to the glycosyl hydrolase 1 family.</text>
</comment>
<dbReference type="Gene3D" id="3.20.20.80">
    <property type="entry name" value="Glycosidases"/>
    <property type="match status" value="1"/>
</dbReference>
<evidence type="ECO:0000256" key="1">
    <source>
        <dbReference type="ARBA" id="ARBA00010838"/>
    </source>
</evidence>
<accession>A0A6L2ZVR2</accession>
<sequence>MKKNKFPYFPENFLWAGAQAASQADGAYNQDGKMPNSSDVQPYHKGLDNMEIQRLEQEGMTLEQVRKAIKDTEHFYPKRHGIDFYNTYEDDLEMLAETGMKAFRTSIDWSRVFPHGDELEPNEAALEHYEKMIDKIREVGMEPIITMLHYETPIHLTLEYGGWANKKVIEMFVRYGKTLLDRFGKKVKYWIVINQINMIQVEPFLSLGICKDQYENEEEAQYQGVHNQMVASALIQKYAKSLNLPDLRIGTMVADGTAYPASCKPEDINLALWHNRMQYMFTDVQFRGAYPKVALNYFAQKGINIKITEDEKQILGENTLDYLAISYYFSQMVDASKNKYLPYDITNNEHLEANPWGWNIDPKGLYNSLSQYWDRYGKTIIIAENGFGMYDKVIDNKIHDNYRSDYLSQHIEQVGHAIYDGADILAYCVWGPIDIVSCSSQQMSKRYGFIYVDIDDEGNGTRKRLKKESFDWYQKVIATNGAEI</sequence>
<evidence type="ECO:0000256" key="2">
    <source>
        <dbReference type="ARBA" id="ARBA00022801"/>
    </source>
</evidence>
<dbReference type="InterPro" id="IPR017853">
    <property type="entry name" value="GH"/>
</dbReference>
<evidence type="ECO:0000256" key="4">
    <source>
        <dbReference type="RuleBase" id="RU003690"/>
    </source>
</evidence>
<dbReference type="SUPFAM" id="SSF51445">
    <property type="entry name" value="(Trans)glycosidases"/>
    <property type="match status" value="1"/>
</dbReference>
<dbReference type="PRINTS" id="PR00131">
    <property type="entry name" value="GLHYDRLASE1"/>
</dbReference>
<dbReference type="PANTHER" id="PTHR10353:SF122">
    <property type="entry name" value="6-PHOSPHO-BETA-GLUCOSIDASE ASCB-RELATED"/>
    <property type="match status" value="1"/>
</dbReference>
<dbReference type="InterPro" id="IPR001360">
    <property type="entry name" value="Glyco_hydro_1"/>
</dbReference>
<dbReference type="GO" id="GO:0005829">
    <property type="term" value="C:cytosol"/>
    <property type="evidence" value="ECO:0007669"/>
    <property type="project" value="TreeGrafter"/>
</dbReference>
<dbReference type="RefSeq" id="WP_176490158.1">
    <property type="nucleotide sequence ID" value="NZ_BLXU01000004.1"/>
</dbReference>
<dbReference type="Proteomes" id="UP000504756">
    <property type="component" value="Unassembled WGS sequence"/>
</dbReference>
<evidence type="ECO:0000313" key="6">
    <source>
        <dbReference type="Proteomes" id="UP000504756"/>
    </source>
</evidence>
<dbReference type="GO" id="GO:0008422">
    <property type="term" value="F:beta-glucosidase activity"/>
    <property type="evidence" value="ECO:0007669"/>
    <property type="project" value="TreeGrafter"/>
</dbReference>
<keyword evidence="3" id="KW-0326">Glycosidase</keyword>
<dbReference type="EMBL" id="BLXU01000004">
    <property type="protein sequence ID" value="GFO51504.1"/>
    <property type="molecule type" value="Genomic_DNA"/>
</dbReference>
<dbReference type="PANTHER" id="PTHR10353">
    <property type="entry name" value="GLYCOSYL HYDROLASE"/>
    <property type="match status" value="1"/>
</dbReference>
<evidence type="ECO:0000313" key="5">
    <source>
        <dbReference type="EMBL" id="GFO51504.1"/>
    </source>
</evidence>